<feature type="region of interest" description="Disordered" evidence="3">
    <location>
        <begin position="75"/>
        <end position="98"/>
    </location>
</feature>
<organism evidence="5">
    <name type="scientific">Timema shepardi</name>
    <name type="common">Walking stick</name>
    <dbReference type="NCBI Taxonomy" id="629360"/>
    <lineage>
        <taxon>Eukaryota</taxon>
        <taxon>Metazoa</taxon>
        <taxon>Ecdysozoa</taxon>
        <taxon>Arthropoda</taxon>
        <taxon>Hexapoda</taxon>
        <taxon>Insecta</taxon>
        <taxon>Pterygota</taxon>
        <taxon>Neoptera</taxon>
        <taxon>Polyneoptera</taxon>
        <taxon>Phasmatodea</taxon>
        <taxon>Timematodea</taxon>
        <taxon>Timematoidea</taxon>
        <taxon>Timematidae</taxon>
        <taxon>Timema</taxon>
    </lineage>
</organism>
<evidence type="ECO:0000259" key="4">
    <source>
        <dbReference type="Pfam" id="PF15070"/>
    </source>
</evidence>
<proteinExistence type="predicted"/>
<evidence type="ECO:0000256" key="1">
    <source>
        <dbReference type="ARBA" id="ARBA00023054"/>
    </source>
</evidence>
<dbReference type="AlphaFoldDB" id="A0A7R9AT64"/>
<evidence type="ECO:0000256" key="2">
    <source>
        <dbReference type="SAM" id="Coils"/>
    </source>
</evidence>
<dbReference type="GO" id="GO:0032580">
    <property type="term" value="C:Golgi cisterna membrane"/>
    <property type="evidence" value="ECO:0007669"/>
    <property type="project" value="TreeGrafter"/>
</dbReference>
<dbReference type="PANTHER" id="PTHR10881:SF46">
    <property type="entry name" value="GOLGIN SUBFAMILY A MEMBER 2"/>
    <property type="match status" value="1"/>
</dbReference>
<dbReference type="GO" id="GO:0000137">
    <property type="term" value="C:Golgi cis cisterna"/>
    <property type="evidence" value="ECO:0007669"/>
    <property type="project" value="TreeGrafter"/>
</dbReference>
<protein>
    <recommendedName>
        <fullName evidence="4">Golgin subfamily A conserved domain-containing protein</fullName>
    </recommendedName>
</protein>
<dbReference type="GO" id="GO:0007030">
    <property type="term" value="P:Golgi organization"/>
    <property type="evidence" value="ECO:0007669"/>
    <property type="project" value="TreeGrafter"/>
</dbReference>
<gene>
    <name evidence="5" type="ORF">TSIB3V08_LOCUS4196</name>
</gene>
<dbReference type="InterPro" id="IPR024858">
    <property type="entry name" value="GOLGA"/>
</dbReference>
<accession>A0A7R9AT64</accession>
<feature type="region of interest" description="Disordered" evidence="3">
    <location>
        <begin position="1"/>
        <end position="22"/>
    </location>
</feature>
<reference evidence="5" key="1">
    <citation type="submission" date="2020-11" db="EMBL/GenBank/DDBJ databases">
        <authorList>
            <person name="Tran Van P."/>
        </authorList>
    </citation>
    <scope>NUCLEOTIDE SEQUENCE</scope>
</reference>
<feature type="coiled-coil region" evidence="2">
    <location>
        <begin position="100"/>
        <end position="127"/>
    </location>
</feature>
<dbReference type="InterPro" id="IPR043976">
    <property type="entry name" value="GOLGA_cons_dom"/>
</dbReference>
<sequence>MSMGRLDEKDRQIQSLEQNSRELSTQVLQHNQITDRMRHYEAQGHFSDQLQQELQQSKERIQALSKQNTELRTLLAQSDSGDANARDGSTPATDRKDDMLATLSASVRQLELERDQLLEQLKGLQVTEGDVAASPEEPAPLGADEDEKKLTAMEQLEERFTRTMKEVAELSDEKQRLEHLVLQLQGETETIGEYIALYQTQRIVLRQRARDKDEQLARLAQDREDLRSKLANLNNLVHRLVGGQEGTRVGTADTVQSQVVPNGDVPDAEIATENWPVDKTPRYTASKIMSLLTEIQTSNLVDPHSSENFHPCPWCSGQLITV</sequence>
<evidence type="ECO:0000313" key="5">
    <source>
        <dbReference type="EMBL" id="CAD7260004.1"/>
    </source>
</evidence>
<feature type="domain" description="Golgin subfamily A conserved" evidence="4">
    <location>
        <begin position="13"/>
        <end position="244"/>
    </location>
</feature>
<dbReference type="EMBL" id="OC001472">
    <property type="protein sequence ID" value="CAD7260004.1"/>
    <property type="molecule type" value="Genomic_DNA"/>
</dbReference>
<dbReference type="Pfam" id="PF15070">
    <property type="entry name" value="GOLGA2L5"/>
    <property type="match status" value="1"/>
</dbReference>
<dbReference type="PANTHER" id="PTHR10881">
    <property type="entry name" value="GOLGIN SUBFAMILY A MEMBER-RELATED"/>
    <property type="match status" value="1"/>
</dbReference>
<keyword evidence="1 2" id="KW-0175">Coiled coil</keyword>
<evidence type="ECO:0000256" key="3">
    <source>
        <dbReference type="SAM" id="MobiDB-lite"/>
    </source>
</evidence>
<dbReference type="GO" id="GO:0005801">
    <property type="term" value="C:cis-Golgi network"/>
    <property type="evidence" value="ECO:0007669"/>
    <property type="project" value="TreeGrafter"/>
</dbReference>
<feature type="coiled-coil region" evidence="2">
    <location>
        <begin position="153"/>
        <end position="236"/>
    </location>
</feature>
<feature type="compositionally biased region" description="Polar residues" evidence="3">
    <location>
        <begin position="13"/>
        <end position="22"/>
    </location>
</feature>
<feature type="compositionally biased region" description="Basic and acidic residues" evidence="3">
    <location>
        <begin position="1"/>
        <end position="12"/>
    </location>
</feature>
<name>A0A7R9AT64_TIMSH</name>